<dbReference type="EMBL" id="MU853610">
    <property type="protein sequence ID" value="KAK4141536.1"/>
    <property type="molecule type" value="Genomic_DNA"/>
</dbReference>
<dbReference type="Gene3D" id="2.170.270.10">
    <property type="entry name" value="SET domain"/>
    <property type="match status" value="1"/>
</dbReference>
<evidence type="ECO:0000313" key="4">
    <source>
        <dbReference type="Proteomes" id="UP001302676"/>
    </source>
</evidence>
<evidence type="ECO:0000256" key="1">
    <source>
        <dbReference type="SAM" id="MobiDB-lite"/>
    </source>
</evidence>
<dbReference type="InterPro" id="IPR011990">
    <property type="entry name" value="TPR-like_helical_dom_sf"/>
</dbReference>
<proteinExistence type="predicted"/>
<feature type="region of interest" description="Disordered" evidence="1">
    <location>
        <begin position="275"/>
        <end position="300"/>
    </location>
</feature>
<organism evidence="3 4">
    <name type="scientific">Dichotomopilus funicola</name>
    <dbReference type="NCBI Taxonomy" id="1934379"/>
    <lineage>
        <taxon>Eukaryota</taxon>
        <taxon>Fungi</taxon>
        <taxon>Dikarya</taxon>
        <taxon>Ascomycota</taxon>
        <taxon>Pezizomycotina</taxon>
        <taxon>Sordariomycetes</taxon>
        <taxon>Sordariomycetidae</taxon>
        <taxon>Sordariales</taxon>
        <taxon>Chaetomiaceae</taxon>
        <taxon>Dichotomopilus</taxon>
    </lineage>
</organism>
<dbReference type="Proteomes" id="UP001302676">
    <property type="component" value="Unassembled WGS sequence"/>
</dbReference>
<feature type="domain" description="SET" evidence="2">
    <location>
        <begin position="381"/>
        <end position="484"/>
    </location>
</feature>
<protein>
    <recommendedName>
        <fullName evidence="2">SET domain-containing protein</fullName>
    </recommendedName>
</protein>
<name>A0AAN6UZC9_9PEZI</name>
<comment type="caution">
    <text evidence="3">The sequence shown here is derived from an EMBL/GenBank/DDBJ whole genome shotgun (WGS) entry which is preliminary data.</text>
</comment>
<dbReference type="InterPro" id="IPR046341">
    <property type="entry name" value="SET_dom_sf"/>
</dbReference>
<dbReference type="GeneID" id="87814548"/>
<dbReference type="InterPro" id="IPR001214">
    <property type="entry name" value="SET_dom"/>
</dbReference>
<sequence length="586" mass="63726">MSNAVYLTEQEAARIKTTVLNSASKRATLIGNARTPRIAKDAISQATGAALMADMGAMSMGQTQAPDNSSIPALAVGQPYPPCIVPAHELQPMGLADLRTETHHRGFKLVVKRASPVVTGVVRSWAMVQDEAEETERIEVVLHTLRDGQDVLESAKEFVVKEPYFTLTEEGEPTLRIDHPSDLVVVPKDKPPAVPATSEETEKKAVAQKTKGNNALGKNELLAALGHYTAGITLASTLPTPDLARDIHRNRSHVNLLLQHYDAALSDALAALINPFPDPDSDTNPDTEQNTKNTDSRTTELDAKSYFRAATAAYHLTNYPTALRYFQHQKTLMPTDRGAATNIARVGALKAMTCDIRDERMRVAPVGLERAVVDRAFNNASLVARLMTESFGDWDGAEGKGCFATDDGPVVDVFRVHDIIARNAFGVAGKDGSDAGGSAGFWPYAALINHSCVPNTQREFVGDLMVIRATKPIAKGEEIVHSYDESGDYAERQEALLTMWGFECTCVLCEAEKGDEVAVREKRGKLAREADELLKGVAAGGAGSNKRLVMAKAKRLVAALEETYDEKRYRGLPRLASQRLQQLLKK</sequence>
<evidence type="ECO:0000313" key="3">
    <source>
        <dbReference type="EMBL" id="KAK4141536.1"/>
    </source>
</evidence>
<accession>A0AAN6UZC9</accession>
<dbReference type="RefSeq" id="XP_062634907.1">
    <property type="nucleotide sequence ID" value="XM_062777935.1"/>
</dbReference>
<dbReference type="Gene3D" id="1.25.40.10">
    <property type="entry name" value="Tetratricopeptide repeat domain"/>
    <property type="match status" value="1"/>
</dbReference>
<dbReference type="PANTHER" id="PTHR47643">
    <property type="entry name" value="TPR DOMAIN PROTEIN (AFU_ORTHOLOGUE AFUA_5G12710)"/>
    <property type="match status" value="1"/>
</dbReference>
<dbReference type="InterPro" id="IPR053209">
    <property type="entry name" value="Gramillin-biosynth_MTr"/>
</dbReference>
<dbReference type="CDD" id="cd20071">
    <property type="entry name" value="SET_SMYD"/>
    <property type="match status" value="1"/>
</dbReference>
<dbReference type="SUPFAM" id="SSF48452">
    <property type="entry name" value="TPR-like"/>
    <property type="match status" value="1"/>
</dbReference>
<dbReference type="AlphaFoldDB" id="A0AAN6UZC9"/>
<dbReference type="PANTHER" id="PTHR47643:SF2">
    <property type="entry name" value="TPR DOMAIN PROTEIN (AFU_ORTHOLOGUE AFUA_5G12710)"/>
    <property type="match status" value="1"/>
</dbReference>
<keyword evidence="4" id="KW-1185">Reference proteome</keyword>
<gene>
    <name evidence="3" type="ORF">C8A04DRAFT_14012</name>
</gene>
<reference evidence="3" key="2">
    <citation type="submission" date="2023-05" db="EMBL/GenBank/DDBJ databases">
        <authorList>
            <consortium name="Lawrence Berkeley National Laboratory"/>
            <person name="Steindorff A."/>
            <person name="Hensen N."/>
            <person name="Bonometti L."/>
            <person name="Westerberg I."/>
            <person name="Brannstrom I.O."/>
            <person name="Guillou S."/>
            <person name="Cros-Aarteil S."/>
            <person name="Calhoun S."/>
            <person name="Haridas S."/>
            <person name="Kuo A."/>
            <person name="Mondo S."/>
            <person name="Pangilinan J."/>
            <person name="Riley R."/>
            <person name="Labutti K."/>
            <person name="Andreopoulos B."/>
            <person name="Lipzen A."/>
            <person name="Chen C."/>
            <person name="Yanf M."/>
            <person name="Daum C."/>
            <person name="Ng V."/>
            <person name="Clum A."/>
            <person name="Ohm R."/>
            <person name="Martin F."/>
            <person name="Silar P."/>
            <person name="Natvig D."/>
            <person name="Lalanne C."/>
            <person name="Gautier V."/>
            <person name="Ament-Velasquez S.L."/>
            <person name="Kruys A."/>
            <person name="Hutchinson M.I."/>
            <person name="Powell A.J."/>
            <person name="Barry K."/>
            <person name="Miller A.N."/>
            <person name="Grigoriev I.V."/>
            <person name="Debuchy R."/>
            <person name="Gladieux P."/>
            <person name="Thoren M.H."/>
            <person name="Johannesson H."/>
        </authorList>
    </citation>
    <scope>NUCLEOTIDE SEQUENCE</scope>
    <source>
        <strain evidence="3">CBS 141.50</strain>
    </source>
</reference>
<dbReference type="PROSITE" id="PS50280">
    <property type="entry name" value="SET"/>
    <property type="match status" value="1"/>
</dbReference>
<dbReference type="SUPFAM" id="SSF82199">
    <property type="entry name" value="SET domain"/>
    <property type="match status" value="1"/>
</dbReference>
<reference evidence="3" key="1">
    <citation type="journal article" date="2023" name="Mol. Phylogenet. Evol.">
        <title>Genome-scale phylogeny and comparative genomics of the fungal order Sordariales.</title>
        <authorList>
            <person name="Hensen N."/>
            <person name="Bonometti L."/>
            <person name="Westerberg I."/>
            <person name="Brannstrom I.O."/>
            <person name="Guillou S."/>
            <person name="Cros-Aarteil S."/>
            <person name="Calhoun S."/>
            <person name="Haridas S."/>
            <person name="Kuo A."/>
            <person name="Mondo S."/>
            <person name="Pangilinan J."/>
            <person name="Riley R."/>
            <person name="LaButti K."/>
            <person name="Andreopoulos B."/>
            <person name="Lipzen A."/>
            <person name="Chen C."/>
            <person name="Yan M."/>
            <person name="Daum C."/>
            <person name="Ng V."/>
            <person name="Clum A."/>
            <person name="Steindorff A."/>
            <person name="Ohm R.A."/>
            <person name="Martin F."/>
            <person name="Silar P."/>
            <person name="Natvig D.O."/>
            <person name="Lalanne C."/>
            <person name="Gautier V."/>
            <person name="Ament-Velasquez S.L."/>
            <person name="Kruys A."/>
            <person name="Hutchinson M.I."/>
            <person name="Powell A.J."/>
            <person name="Barry K."/>
            <person name="Miller A.N."/>
            <person name="Grigoriev I.V."/>
            <person name="Debuchy R."/>
            <person name="Gladieux P."/>
            <person name="Hiltunen Thoren M."/>
            <person name="Johannesson H."/>
        </authorList>
    </citation>
    <scope>NUCLEOTIDE SEQUENCE</scope>
    <source>
        <strain evidence="3">CBS 141.50</strain>
    </source>
</reference>
<evidence type="ECO:0000259" key="2">
    <source>
        <dbReference type="PROSITE" id="PS50280"/>
    </source>
</evidence>
<dbReference type="Pfam" id="PF00856">
    <property type="entry name" value="SET"/>
    <property type="match status" value="1"/>
</dbReference>